<dbReference type="InterPro" id="IPR036868">
    <property type="entry name" value="TusA-like_sf"/>
</dbReference>
<reference evidence="3 4" key="1">
    <citation type="submission" date="2022-11" db="EMBL/GenBank/DDBJ databases">
        <title>Spartinivicinus poritis sp. nov., isolated from scleractinian coral Porites lutea.</title>
        <authorList>
            <person name="Zhang G."/>
            <person name="Cai L."/>
            <person name="Wei Q."/>
        </authorList>
    </citation>
    <scope>NUCLEOTIDE SEQUENCE [LARGE SCALE GENOMIC DNA]</scope>
    <source>
        <strain evidence="3 4">A2-2</strain>
    </source>
</reference>
<sequence>MVTIDRELNATGLRCPLPLLKAKQLLASMESGQVLCVKATDQGSVADFKAYCELSGHQLLSSTQEADVYIHILQKA</sequence>
<name>A0ABT5U9V9_9GAMM</name>
<dbReference type="Proteomes" id="UP001528823">
    <property type="component" value="Unassembled WGS sequence"/>
</dbReference>
<dbReference type="RefSeq" id="WP_274688694.1">
    <property type="nucleotide sequence ID" value="NZ_JAPMOU010000010.1"/>
</dbReference>
<dbReference type="Gene3D" id="3.30.110.40">
    <property type="entry name" value="TusA-like domain"/>
    <property type="match status" value="1"/>
</dbReference>
<dbReference type="PANTHER" id="PTHR33279">
    <property type="entry name" value="SULFUR CARRIER PROTEIN YEDF-RELATED"/>
    <property type="match status" value="1"/>
</dbReference>
<feature type="domain" description="UPF0033" evidence="2">
    <location>
        <begin position="8"/>
        <end position="32"/>
    </location>
</feature>
<comment type="similarity">
    <text evidence="1">Belongs to the sulfur carrier protein TusA family.</text>
</comment>
<dbReference type="InterPro" id="IPR001455">
    <property type="entry name" value="TusA-like"/>
</dbReference>
<dbReference type="PANTHER" id="PTHR33279:SF6">
    <property type="entry name" value="SULFUR CARRIER PROTEIN YEDF-RELATED"/>
    <property type="match status" value="1"/>
</dbReference>
<dbReference type="PROSITE" id="PS01148">
    <property type="entry name" value="UPF0033"/>
    <property type="match status" value="1"/>
</dbReference>
<evidence type="ECO:0000259" key="2">
    <source>
        <dbReference type="PROSITE" id="PS01148"/>
    </source>
</evidence>
<dbReference type="SUPFAM" id="SSF64307">
    <property type="entry name" value="SirA-like"/>
    <property type="match status" value="1"/>
</dbReference>
<evidence type="ECO:0000313" key="3">
    <source>
        <dbReference type="EMBL" id="MDE1462342.1"/>
    </source>
</evidence>
<comment type="caution">
    <text evidence="3">The sequence shown here is derived from an EMBL/GenBank/DDBJ whole genome shotgun (WGS) entry which is preliminary data.</text>
</comment>
<dbReference type="EMBL" id="JAPMOU010000010">
    <property type="protein sequence ID" value="MDE1462342.1"/>
    <property type="molecule type" value="Genomic_DNA"/>
</dbReference>
<dbReference type="CDD" id="cd00291">
    <property type="entry name" value="SirA_YedF_YeeD"/>
    <property type="match status" value="1"/>
</dbReference>
<dbReference type="Pfam" id="PF01206">
    <property type="entry name" value="TusA"/>
    <property type="match status" value="1"/>
</dbReference>
<organism evidence="3 4">
    <name type="scientific">Spartinivicinus poritis</name>
    <dbReference type="NCBI Taxonomy" id="2994640"/>
    <lineage>
        <taxon>Bacteria</taxon>
        <taxon>Pseudomonadati</taxon>
        <taxon>Pseudomonadota</taxon>
        <taxon>Gammaproteobacteria</taxon>
        <taxon>Oceanospirillales</taxon>
        <taxon>Zooshikellaceae</taxon>
        <taxon>Spartinivicinus</taxon>
    </lineage>
</organism>
<gene>
    <name evidence="3" type="ORF">ORQ98_10200</name>
</gene>
<proteinExistence type="inferred from homology"/>
<evidence type="ECO:0000313" key="4">
    <source>
        <dbReference type="Proteomes" id="UP001528823"/>
    </source>
</evidence>
<protein>
    <submittedName>
        <fullName evidence="3">Sulfurtransferase TusA family protein</fullName>
    </submittedName>
</protein>
<accession>A0ABT5U9V9</accession>
<keyword evidence="4" id="KW-1185">Reference proteome</keyword>
<evidence type="ECO:0000256" key="1">
    <source>
        <dbReference type="ARBA" id="ARBA00008984"/>
    </source>
</evidence>